<comment type="caution">
    <text evidence="1">The sequence shown here is derived from an EMBL/GenBank/DDBJ whole genome shotgun (WGS) entry which is preliminary data.</text>
</comment>
<dbReference type="EMBL" id="JBHLZP010000021">
    <property type="protein sequence ID" value="MFB9831558.1"/>
    <property type="molecule type" value="Genomic_DNA"/>
</dbReference>
<dbReference type="Proteomes" id="UP001589627">
    <property type="component" value="Unassembled WGS sequence"/>
</dbReference>
<dbReference type="RefSeq" id="WP_378195895.1">
    <property type="nucleotide sequence ID" value="NZ_JBHLZP010000021.1"/>
</dbReference>
<proteinExistence type="predicted"/>
<gene>
    <name evidence="1" type="ORF">ACFFNX_05070</name>
</gene>
<name>A0ABV5YA36_9ACTN</name>
<sequence length="199" mass="21785">MKAAAIDTAAADLVDWLAEDKEITDRIQAIGDTLADGAIEDLRGSLGANELKNFKTASLNHFWCELLGSLACVLDQIRGWRNQVRDQLKEVMLASNASTLIEDDTVSLAVDAAWAAIPHALLFPQLNQIDHIIWPVRTLAILMCKAPERHKTVSKCCLDPIAAGANQVVKAAVADLTKKRLIQALPSDWPPETRKKLSE</sequence>
<accession>A0ABV5YA36</accession>
<organism evidence="1 2">
    <name type="scientific">Actinoallomurus acaciae</name>
    <dbReference type="NCBI Taxonomy" id="502577"/>
    <lineage>
        <taxon>Bacteria</taxon>
        <taxon>Bacillati</taxon>
        <taxon>Actinomycetota</taxon>
        <taxon>Actinomycetes</taxon>
        <taxon>Streptosporangiales</taxon>
        <taxon>Thermomonosporaceae</taxon>
        <taxon>Actinoallomurus</taxon>
    </lineage>
</organism>
<evidence type="ECO:0000313" key="2">
    <source>
        <dbReference type="Proteomes" id="UP001589627"/>
    </source>
</evidence>
<protein>
    <submittedName>
        <fullName evidence="1">Uncharacterized protein</fullName>
    </submittedName>
</protein>
<reference evidence="1 2" key="1">
    <citation type="submission" date="2024-09" db="EMBL/GenBank/DDBJ databases">
        <authorList>
            <person name="Sun Q."/>
            <person name="Mori K."/>
        </authorList>
    </citation>
    <scope>NUCLEOTIDE SEQUENCE [LARGE SCALE GENOMIC DNA]</scope>
    <source>
        <strain evidence="1 2">TBRC 0563</strain>
    </source>
</reference>
<evidence type="ECO:0000313" key="1">
    <source>
        <dbReference type="EMBL" id="MFB9831558.1"/>
    </source>
</evidence>
<keyword evidence="2" id="KW-1185">Reference proteome</keyword>